<feature type="compositionally biased region" description="Polar residues" evidence="1">
    <location>
        <begin position="34"/>
        <end position="56"/>
    </location>
</feature>
<accession>A0AAD3D5A5</accession>
<dbReference type="Proteomes" id="UP001054902">
    <property type="component" value="Unassembled WGS sequence"/>
</dbReference>
<feature type="compositionally biased region" description="Basic and acidic residues" evidence="1">
    <location>
        <begin position="312"/>
        <end position="329"/>
    </location>
</feature>
<sequence length="553" mass="62981">MPPQHNLDQLDSLISSEISQLKNVQRQRQDLDLTINTSQQPDPSMRLKSNSSSPISVGNPKSPFVPVNVSDKKTPNTKHVGKIGGMKERWESMEKNNKLAEAMKNKPLEYKFKPILENSDKVLKTQRVTNGVDKTQKKQETGIDPNPEVQQSNLSSRARRRKNVPFVYIEFDDDDSCTTVSSITDAYAEEYDTFLGYAESLKMNVDANKALIEETNELMKRIEMHHLEMEEEQQHGVDPVLGIKARPADTNKLLVDTANLLNDVSEIALPDDIAALVEEDENLLGKSSSRSRSIMDEMDMLENEVSVQSKVLRKDKSESDNKDGNEKLPPDIAALLDDDNDLSFDDLRVDSDDNKKIKKEEIKEEPAVAKLDNVKVEVVQNQPPEEKSDDEGLSFEMSLHGEDDKREDENEESFTNKKQIIHFEQRDSHDNEDISKMYKPSMLKGYDTNKKVQVPVYQKKRPDSPPLKVIFVPKNFCHDETFSCNESLDPSFTKSKTSNTLSTAKSSARNSINLVSARIRRSKQDNDARIQNIIKRGRERFLTRLNRVRTTNE</sequence>
<dbReference type="EMBL" id="BLLK01000060">
    <property type="protein sequence ID" value="GFH58003.1"/>
    <property type="molecule type" value="Genomic_DNA"/>
</dbReference>
<comment type="caution">
    <text evidence="2">The sequence shown here is derived from an EMBL/GenBank/DDBJ whole genome shotgun (WGS) entry which is preliminary data.</text>
</comment>
<evidence type="ECO:0000256" key="1">
    <source>
        <dbReference type="SAM" id="MobiDB-lite"/>
    </source>
</evidence>
<organism evidence="2 3">
    <name type="scientific">Chaetoceros tenuissimus</name>
    <dbReference type="NCBI Taxonomy" id="426638"/>
    <lineage>
        <taxon>Eukaryota</taxon>
        <taxon>Sar</taxon>
        <taxon>Stramenopiles</taxon>
        <taxon>Ochrophyta</taxon>
        <taxon>Bacillariophyta</taxon>
        <taxon>Coscinodiscophyceae</taxon>
        <taxon>Chaetocerotophycidae</taxon>
        <taxon>Chaetocerotales</taxon>
        <taxon>Chaetocerotaceae</taxon>
        <taxon>Chaetoceros</taxon>
    </lineage>
</organism>
<dbReference type="AlphaFoldDB" id="A0AAD3D5A5"/>
<feature type="region of interest" description="Disordered" evidence="1">
    <location>
        <begin position="128"/>
        <end position="157"/>
    </location>
</feature>
<proteinExistence type="predicted"/>
<feature type="region of interest" description="Disordered" evidence="1">
    <location>
        <begin position="308"/>
        <end position="337"/>
    </location>
</feature>
<feature type="region of interest" description="Disordered" evidence="1">
    <location>
        <begin position="25"/>
        <end position="81"/>
    </location>
</feature>
<reference evidence="2 3" key="1">
    <citation type="journal article" date="2021" name="Sci. Rep.">
        <title>The genome of the diatom Chaetoceros tenuissimus carries an ancient integrated fragment of an extant virus.</title>
        <authorList>
            <person name="Hongo Y."/>
            <person name="Kimura K."/>
            <person name="Takaki Y."/>
            <person name="Yoshida Y."/>
            <person name="Baba S."/>
            <person name="Kobayashi G."/>
            <person name="Nagasaki K."/>
            <person name="Hano T."/>
            <person name="Tomaru Y."/>
        </authorList>
    </citation>
    <scope>NUCLEOTIDE SEQUENCE [LARGE SCALE GENOMIC DNA]</scope>
    <source>
        <strain evidence="2 3">NIES-3715</strain>
    </source>
</reference>
<name>A0AAD3D5A5_9STRA</name>
<evidence type="ECO:0000313" key="2">
    <source>
        <dbReference type="EMBL" id="GFH58003.1"/>
    </source>
</evidence>
<keyword evidence="3" id="KW-1185">Reference proteome</keyword>
<gene>
    <name evidence="2" type="ORF">CTEN210_14479</name>
</gene>
<protein>
    <submittedName>
        <fullName evidence="2">Uncharacterized protein</fullName>
    </submittedName>
</protein>
<evidence type="ECO:0000313" key="3">
    <source>
        <dbReference type="Proteomes" id="UP001054902"/>
    </source>
</evidence>